<dbReference type="EMBL" id="CADIKF010000024">
    <property type="protein sequence ID" value="CAB3760003.1"/>
    <property type="molecule type" value="Genomic_DNA"/>
</dbReference>
<name>A0A6J5E130_9BURK</name>
<dbReference type="GO" id="GO:0005829">
    <property type="term" value="C:cytosol"/>
    <property type="evidence" value="ECO:0007669"/>
    <property type="project" value="TreeGrafter"/>
</dbReference>
<gene>
    <name evidence="2" type="primary">mbtH</name>
    <name evidence="2" type="ORF">LMG29739_03297</name>
</gene>
<evidence type="ECO:0000313" key="2">
    <source>
        <dbReference type="EMBL" id="CAB3760003.1"/>
    </source>
</evidence>
<accession>A0A6J5E130</accession>
<evidence type="ECO:0000259" key="1">
    <source>
        <dbReference type="SMART" id="SM00923"/>
    </source>
</evidence>
<dbReference type="InterPro" id="IPR005153">
    <property type="entry name" value="MbtH-like_dom"/>
</dbReference>
<dbReference type="PANTHER" id="PTHR38444">
    <property type="entry name" value="ENTEROBACTIN BIOSYNTHESIS PROTEIN YBDZ"/>
    <property type="match status" value="1"/>
</dbReference>
<protein>
    <submittedName>
        <fullName evidence="2">Protein MbtH</fullName>
    </submittedName>
</protein>
<sequence length="77" mass="8722">MNDSKSAIDGSDRNDDGPRYKVVVNDEQQYSLWSAQTSPPQGWRETGVEGGRDRCLAHIREVWTDMRPLSLRRAMGA</sequence>
<dbReference type="SMART" id="SM00923">
    <property type="entry name" value="MbtH"/>
    <property type="match status" value="1"/>
</dbReference>
<proteinExistence type="predicted"/>
<dbReference type="PANTHER" id="PTHR38444:SF1">
    <property type="entry name" value="ENTEROBACTIN BIOSYNTHESIS PROTEIN YBDZ"/>
    <property type="match status" value="1"/>
</dbReference>
<dbReference type="Gene3D" id="3.90.820.10">
    <property type="entry name" value="Structural Genomics, Unknown Function 30-nov-00 1gh9 Mol_id"/>
    <property type="match status" value="1"/>
</dbReference>
<dbReference type="GO" id="GO:0019290">
    <property type="term" value="P:siderophore biosynthetic process"/>
    <property type="evidence" value="ECO:0007669"/>
    <property type="project" value="TreeGrafter"/>
</dbReference>
<keyword evidence="3" id="KW-1185">Reference proteome</keyword>
<dbReference type="AlphaFoldDB" id="A0A6J5E130"/>
<organism evidence="2 3">
    <name type="scientific">Paraburkholderia solisilvae</name>
    <dbReference type="NCBI Taxonomy" id="624376"/>
    <lineage>
        <taxon>Bacteria</taxon>
        <taxon>Pseudomonadati</taxon>
        <taxon>Pseudomonadota</taxon>
        <taxon>Betaproteobacteria</taxon>
        <taxon>Burkholderiales</taxon>
        <taxon>Burkholderiaceae</taxon>
        <taxon>Paraburkholderia</taxon>
    </lineage>
</organism>
<dbReference type="RefSeq" id="WP_175111993.1">
    <property type="nucleotide sequence ID" value="NZ_CADIKF010000024.1"/>
</dbReference>
<dbReference type="SUPFAM" id="SSF160582">
    <property type="entry name" value="MbtH-like"/>
    <property type="match status" value="1"/>
</dbReference>
<reference evidence="2 3" key="1">
    <citation type="submission" date="2020-04" db="EMBL/GenBank/DDBJ databases">
        <authorList>
            <person name="De Canck E."/>
        </authorList>
    </citation>
    <scope>NUCLEOTIDE SEQUENCE [LARGE SCALE GENOMIC DNA]</scope>
    <source>
        <strain evidence="2 3">LMG 29739</strain>
    </source>
</reference>
<dbReference type="InterPro" id="IPR038020">
    <property type="entry name" value="MbtH-like_sf"/>
</dbReference>
<evidence type="ECO:0000313" key="3">
    <source>
        <dbReference type="Proteomes" id="UP000494329"/>
    </source>
</evidence>
<feature type="domain" description="MbtH-like" evidence="1">
    <location>
        <begin position="11"/>
        <end position="61"/>
    </location>
</feature>
<dbReference type="InterPro" id="IPR037407">
    <property type="entry name" value="MLP_fam"/>
</dbReference>
<dbReference type="Proteomes" id="UP000494329">
    <property type="component" value="Unassembled WGS sequence"/>
</dbReference>
<dbReference type="Pfam" id="PF03621">
    <property type="entry name" value="MbtH"/>
    <property type="match status" value="1"/>
</dbReference>